<proteinExistence type="inferred from homology"/>
<dbReference type="InterPro" id="IPR005126">
    <property type="entry name" value="NapC/NirT_cyt_c_N"/>
</dbReference>
<dbReference type="GO" id="GO:0046872">
    <property type="term" value="F:metal ion binding"/>
    <property type="evidence" value="ECO:0007669"/>
    <property type="project" value="UniProtKB-KW"/>
</dbReference>
<gene>
    <name evidence="16" type="primary">napC</name>
    <name evidence="16" type="ORF">BVIRIDIS_32600</name>
</gene>
<dbReference type="EMBL" id="LN907867">
    <property type="protein sequence ID" value="CUU44213.1"/>
    <property type="molecule type" value="Genomic_DNA"/>
</dbReference>
<comment type="similarity">
    <text evidence="2">Belongs to the NapC/NirT/NrfH family.</text>
</comment>
<evidence type="ECO:0000256" key="3">
    <source>
        <dbReference type="ARBA" id="ARBA00022448"/>
    </source>
</evidence>
<dbReference type="InterPro" id="IPR036280">
    <property type="entry name" value="Multihaem_cyt_sf"/>
</dbReference>
<keyword evidence="10" id="KW-0408">Iron</keyword>
<dbReference type="KEGG" id="bvr:BVIR_493"/>
<keyword evidence="8" id="KW-0249">Electron transport</keyword>
<dbReference type="GO" id="GO:0009055">
    <property type="term" value="F:electron transfer activity"/>
    <property type="evidence" value="ECO:0007669"/>
    <property type="project" value="TreeGrafter"/>
</dbReference>
<evidence type="ECO:0000256" key="14">
    <source>
        <dbReference type="SAM" id="MobiDB-lite"/>
    </source>
</evidence>
<evidence type="ECO:0000256" key="2">
    <source>
        <dbReference type="ARBA" id="ARBA00007395"/>
    </source>
</evidence>
<dbReference type="OrthoDB" id="7360653at2"/>
<evidence type="ECO:0000313" key="17">
    <source>
        <dbReference type="Proteomes" id="UP000065734"/>
    </source>
</evidence>
<feature type="region of interest" description="Disordered" evidence="14">
    <location>
        <begin position="252"/>
        <end position="271"/>
    </location>
</feature>
<feature type="region of interest" description="Disordered" evidence="14">
    <location>
        <begin position="193"/>
        <end position="240"/>
    </location>
</feature>
<feature type="compositionally biased region" description="Pro residues" evidence="14">
    <location>
        <begin position="201"/>
        <end position="211"/>
    </location>
</feature>
<evidence type="ECO:0000256" key="8">
    <source>
        <dbReference type="ARBA" id="ARBA00022982"/>
    </source>
</evidence>
<comment type="subcellular location">
    <subcellularLocation>
        <location evidence="1">Cell membrane</location>
        <topology evidence="1">Single-pass membrane protein</topology>
    </subcellularLocation>
</comment>
<evidence type="ECO:0000313" key="16">
    <source>
        <dbReference type="EMBL" id="CUU44213.1"/>
    </source>
</evidence>
<dbReference type="SUPFAM" id="SSF48695">
    <property type="entry name" value="Multiheme cytochromes"/>
    <property type="match status" value="2"/>
</dbReference>
<keyword evidence="5" id="KW-0349">Heme</keyword>
<evidence type="ECO:0000256" key="6">
    <source>
        <dbReference type="ARBA" id="ARBA00022692"/>
    </source>
</evidence>
<dbReference type="InterPro" id="IPR051174">
    <property type="entry name" value="Cytochrome_c-type_ET"/>
</dbReference>
<dbReference type="GO" id="GO:0009061">
    <property type="term" value="P:anaerobic respiration"/>
    <property type="evidence" value="ECO:0007669"/>
    <property type="project" value="TreeGrafter"/>
</dbReference>
<keyword evidence="4" id="KW-1003">Cell membrane</keyword>
<evidence type="ECO:0000256" key="12">
    <source>
        <dbReference type="ARBA" id="ARBA00055242"/>
    </source>
</evidence>
<name>A0A0P0IBE5_BLAVI</name>
<dbReference type="STRING" id="1079.BVIR_493"/>
<keyword evidence="6" id="KW-0812">Transmembrane</keyword>
<dbReference type="FunFam" id="1.10.3820.10:FF:000001">
    <property type="entry name" value="Cytochrome c-type protein"/>
    <property type="match status" value="1"/>
</dbReference>
<keyword evidence="17" id="KW-1185">Reference proteome</keyword>
<dbReference type="PANTHER" id="PTHR30333">
    <property type="entry name" value="CYTOCHROME C-TYPE PROTEIN"/>
    <property type="match status" value="1"/>
</dbReference>
<dbReference type="InterPro" id="IPR038266">
    <property type="entry name" value="NapC/NirT_cytc_sf"/>
</dbReference>
<comment type="function">
    <text evidence="12">Mediates electron flow from quinones to the NapAB complex.</text>
</comment>
<feature type="compositionally biased region" description="Low complexity" evidence="14">
    <location>
        <begin position="212"/>
        <end position="230"/>
    </location>
</feature>
<feature type="domain" description="NapC/NirT cytochrome c N-terminal" evidence="15">
    <location>
        <begin position="19"/>
        <end position="183"/>
    </location>
</feature>
<dbReference type="RefSeq" id="WP_055036277.1">
    <property type="nucleotide sequence ID" value="NZ_AP014854.2"/>
</dbReference>
<dbReference type="Gene3D" id="1.10.3820.10">
    <property type="entry name" value="Di-heme elbow motif domain"/>
    <property type="match status" value="1"/>
</dbReference>
<evidence type="ECO:0000259" key="15">
    <source>
        <dbReference type="Pfam" id="PF03264"/>
    </source>
</evidence>
<evidence type="ECO:0000256" key="13">
    <source>
        <dbReference type="ARBA" id="ARBA00074074"/>
    </source>
</evidence>
<dbReference type="PATRIC" id="fig|1079.6.peg.498"/>
<keyword evidence="9" id="KW-1133">Transmembrane helix</keyword>
<evidence type="ECO:0000256" key="7">
    <source>
        <dbReference type="ARBA" id="ARBA00022723"/>
    </source>
</evidence>
<dbReference type="GO" id="GO:0005886">
    <property type="term" value="C:plasma membrane"/>
    <property type="evidence" value="ECO:0007669"/>
    <property type="project" value="UniProtKB-SubCell"/>
</dbReference>
<sequence length="291" mass="31046">MLDAILKTIRNPRFKFAAGWLAGGAALGAVALLTVDKVVESTNTLEFCSSCHEMRHSVLPEYQTTVHYANAFGVRATCADCHVPRAWPAKMLHKIGSINEIYHWALGTIDTPEKFEAHRAELAARVWAEMKTNDSAECRHCHTVEAMDRARQNPVAREVHPAALKAGSTCIDCHKGIAHKLPDAKKVAAIPTAAAPAATPAQPPQAQPTPPTQQAATALPAPTPATTQAPPKTPHPAVTDSAACLTCHKGVTDQPIRPGQSPDPTKKHPVGIRDGVNCVICHKTPGQMPGQ</sequence>
<organism evidence="16 17">
    <name type="scientific">Blastochloris viridis</name>
    <name type="common">Rhodopseudomonas viridis</name>
    <dbReference type="NCBI Taxonomy" id="1079"/>
    <lineage>
        <taxon>Bacteria</taxon>
        <taxon>Pseudomonadati</taxon>
        <taxon>Pseudomonadota</taxon>
        <taxon>Alphaproteobacteria</taxon>
        <taxon>Hyphomicrobiales</taxon>
        <taxon>Blastochloridaceae</taxon>
        <taxon>Blastochloris</taxon>
    </lineage>
</organism>
<dbReference type="Pfam" id="PF03264">
    <property type="entry name" value="Cytochrom_NNT"/>
    <property type="match status" value="1"/>
</dbReference>
<evidence type="ECO:0000256" key="9">
    <source>
        <dbReference type="ARBA" id="ARBA00022989"/>
    </source>
</evidence>
<accession>A0A0P0IBE5</accession>
<keyword evidence="3" id="KW-0813">Transport</keyword>
<dbReference type="AlphaFoldDB" id="A0A0P0IBE5"/>
<evidence type="ECO:0000256" key="10">
    <source>
        <dbReference type="ARBA" id="ARBA00023004"/>
    </source>
</evidence>
<evidence type="ECO:0000256" key="1">
    <source>
        <dbReference type="ARBA" id="ARBA00004162"/>
    </source>
</evidence>
<evidence type="ECO:0000256" key="11">
    <source>
        <dbReference type="ARBA" id="ARBA00023136"/>
    </source>
</evidence>
<dbReference type="PANTHER" id="PTHR30333:SF1">
    <property type="entry name" value="CYTOCHROME C-TYPE PROTEIN NAPC"/>
    <property type="match status" value="1"/>
</dbReference>
<dbReference type="Proteomes" id="UP000065734">
    <property type="component" value="Chromosome I"/>
</dbReference>
<protein>
    <recommendedName>
        <fullName evidence="13">Cytochrome c-type protein NapC</fullName>
    </recommendedName>
</protein>
<keyword evidence="7" id="KW-0479">Metal-binding</keyword>
<evidence type="ECO:0000256" key="5">
    <source>
        <dbReference type="ARBA" id="ARBA00022617"/>
    </source>
</evidence>
<reference evidence="17" key="1">
    <citation type="journal article" date="2016" name="Genome Announc.">
        <title>Revised genome sequence of the purple photosynthetic bacterium Blastochloris viridis.</title>
        <authorList>
            <person name="Liu L.N."/>
            <person name="Faulkner M."/>
            <person name="Liu X."/>
            <person name="Huang F."/>
            <person name="Darby A.C."/>
            <person name="Hall N."/>
        </authorList>
    </citation>
    <scope>NUCLEOTIDE SEQUENCE [LARGE SCALE GENOMIC DNA]</scope>
    <source>
        <strain evidence="17">ATCC 19567 / DSM 133 / F</strain>
    </source>
</reference>
<evidence type="ECO:0000256" key="4">
    <source>
        <dbReference type="ARBA" id="ARBA00022475"/>
    </source>
</evidence>
<keyword evidence="11" id="KW-0472">Membrane</keyword>